<evidence type="ECO:0000256" key="2">
    <source>
        <dbReference type="SAM" id="SignalP"/>
    </source>
</evidence>
<dbReference type="STRING" id="1280952.HJA_09944"/>
<dbReference type="AlphaFoldDB" id="A0A059FDK8"/>
<protein>
    <submittedName>
        <fullName evidence="3">Putative lipoprotein</fullName>
    </submittedName>
</protein>
<name>A0A059FDK8_9PROT</name>
<feature type="signal peptide" evidence="2">
    <location>
        <begin position="1"/>
        <end position="24"/>
    </location>
</feature>
<dbReference type="RefSeq" id="WP_035581551.1">
    <property type="nucleotide sequence ID" value="NZ_ARYJ01000005.1"/>
</dbReference>
<keyword evidence="2" id="KW-0732">Signal</keyword>
<accession>A0A059FDK8</accession>
<keyword evidence="4" id="KW-1185">Reference proteome</keyword>
<gene>
    <name evidence="3" type="ORF">HJA_09944</name>
</gene>
<organism evidence="3 4">
    <name type="scientific">Hyphomonas jannaschiana VP2</name>
    <dbReference type="NCBI Taxonomy" id="1280952"/>
    <lineage>
        <taxon>Bacteria</taxon>
        <taxon>Pseudomonadati</taxon>
        <taxon>Pseudomonadota</taxon>
        <taxon>Alphaproteobacteria</taxon>
        <taxon>Hyphomonadales</taxon>
        <taxon>Hyphomonadaceae</taxon>
        <taxon>Hyphomonas</taxon>
    </lineage>
</organism>
<dbReference type="EMBL" id="ARYJ01000005">
    <property type="protein sequence ID" value="KCZ88682.1"/>
    <property type="molecule type" value="Genomic_DNA"/>
</dbReference>
<dbReference type="PATRIC" id="fig|1280952.3.peg.1986"/>
<evidence type="ECO:0000256" key="1">
    <source>
        <dbReference type="SAM" id="MobiDB-lite"/>
    </source>
</evidence>
<sequence length="290" mass="30130">MDIKKKRWTHLGLGAALMTTTALAGCGEPAAKDTPPAEQPAADTATPDAAATEAEVEAKLDAVNAPAAASGEGEGGVAIEAALTDPVVYNIALTVAEAHVLAARDAYRDGETQAAGEMFAHPVSEVLFDMEPVFEARGVADFTDQFLDASAAVFAGESVEEINARTAKIVATLRKASEKAPDDGSSPAAITTGVVADMIDRSTKMYRLSTESDFYEPYLDGYGFYTAAKDQFDSEEEAIAVENPDAAEAIRGALSLLGEAYPTAARPDTLDADVSALTVAASEVFLTVGD</sequence>
<dbReference type="eggNOG" id="ENOG5033U5R">
    <property type="taxonomic scope" value="Bacteria"/>
</dbReference>
<dbReference type="Proteomes" id="UP000024816">
    <property type="component" value="Unassembled WGS sequence"/>
</dbReference>
<dbReference type="OrthoDB" id="7410028at2"/>
<evidence type="ECO:0000313" key="4">
    <source>
        <dbReference type="Proteomes" id="UP000024816"/>
    </source>
</evidence>
<comment type="caution">
    <text evidence="3">The sequence shown here is derived from an EMBL/GenBank/DDBJ whole genome shotgun (WGS) entry which is preliminary data.</text>
</comment>
<feature type="chain" id="PRO_5001577993" evidence="2">
    <location>
        <begin position="25"/>
        <end position="290"/>
    </location>
</feature>
<evidence type="ECO:0000313" key="3">
    <source>
        <dbReference type="EMBL" id="KCZ88682.1"/>
    </source>
</evidence>
<reference evidence="3 4" key="1">
    <citation type="journal article" date="2014" name="Antonie Van Leeuwenhoek">
        <title>Hyphomonas beringensis sp. nov. and Hyphomonas chukchiensis sp. nov., isolated from surface seawater of the Bering Sea and Chukchi Sea.</title>
        <authorList>
            <person name="Li C."/>
            <person name="Lai Q."/>
            <person name="Li G."/>
            <person name="Dong C."/>
            <person name="Wang J."/>
            <person name="Liao Y."/>
            <person name="Shao Z."/>
        </authorList>
    </citation>
    <scope>NUCLEOTIDE SEQUENCE [LARGE SCALE GENOMIC DNA]</scope>
    <source>
        <strain evidence="3 4">VP2</strain>
    </source>
</reference>
<feature type="region of interest" description="Disordered" evidence="1">
    <location>
        <begin position="27"/>
        <end position="48"/>
    </location>
</feature>
<proteinExistence type="predicted"/>
<keyword evidence="3" id="KW-0449">Lipoprotein</keyword>
<dbReference type="PROSITE" id="PS51257">
    <property type="entry name" value="PROKAR_LIPOPROTEIN"/>
    <property type="match status" value="1"/>
</dbReference>